<evidence type="ECO:0000256" key="1">
    <source>
        <dbReference type="PROSITE-ProRule" id="PRU00339"/>
    </source>
</evidence>
<dbReference type="InterPro" id="IPR011990">
    <property type="entry name" value="TPR-like_helical_dom_sf"/>
</dbReference>
<dbReference type="SUPFAM" id="SSF52540">
    <property type="entry name" value="P-loop containing nucleoside triphosphate hydrolases"/>
    <property type="match status" value="1"/>
</dbReference>
<dbReference type="PROSITE" id="PS50005">
    <property type="entry name" value="TPR"/>
    <property type="match status" value="1"/>
</dbReference>
<name>A0A5D4RN84_9BACI</name>
<evidence type="ECO:0000313" key="3">
    <source>
        <dbReference type="EMBL" id="TYS50932.1"/>
    </source>
</evidence>
<dbReference type="InterPro" id="IPR045063">
    <property type="entry name" value="Dynamin_N"/>
</dbReference>
<evidence type="ECO:0000259" key="2">
    <source>
        <dbReference type="Pfam" id="PF00350"/>
    </source>
</evidence>
<dbReference type="SUPFAM" id="SSF48452">
    <property type="entry name" value="TPR-like"/>
    <property type="match status" value="1"/>
</dbReference>
<dbReference type="Gene3D" id="3.40.50.300">
    <property type="entry name" value="P-loop containing nucleotide triphosphate hydrolases"/>
    <property type="match status" value="1"/>
</dbReference>
<dbReference type="PANTHER" id="PTHR43681:SF1">
    <property type="entry name" value="SARCALUMENIN"/>
    <property type="match status" value="1"/>
</dbReference>
<dbReference type="Pfam" id="PF00350">
    <property type="entry name" value="Dynamin_N"/>
    <property type="match status" value="1"/>
</dbReference>
<dbReference type="AlphaFoldDB" id="A0A5D4RN84"/>
<reference evidence="3 4" key="1">
    <citation type="submission" date="2019-08" db="EMBL/GenBank/DDBJ databases">
        <title>Bacillus genomes from the desert of Cuatro Cienegas, Coahuila.</title>
        <authorList>
            <person name="Olmedo-Alvarez G."/>
        </authorList>
    </citation>
    <scope>NUCLEOTIDE SEQUENCE [LARGE SCALE GENOMIC DNA]</scope>
    <source>
        <strain evidence="3 4">CH446_14T</strain>
    </source>
</reference>
<protein>
    <submittedName>
        <fullName evidence="3">GTP-binding protein</fullName>
    </submittedName>
</protein>
<feature type="domain" description="Dynamin N-terminal" evidence="2">
    <location>
        <begin position="379"/>
        <end position="516"/>
    </location>
</feature>
<feature type="repeat" description="TPR" evidence="1">
    <location>
        <begin position="112"/>
        <end position="145"/>
    </location>
</feature>
<sequence length="908" mass="104784">MTIEQQLIDKSYYEMFMEVNSGEQPAQVLGEAYFLEQKKEIPELSVIRFAQGEIYFHHKDYEAAIFKWENIHNELGEWAKKNTADAYMELELHATAEEIYKAIRTESLVLQTEVLLQLFSLYVHQGKLDKAVQTIKEAVLLNPDYPDVTELARAFFEKHQDWGNAIELAVNEGVRTSSLKWFEVLNGYIDQGAARKLEPVYFLDALKTVLYKDESRFEKLSVSLWQHYQNQSSSHQWLKDFNGMMLELEADRSYAWHELSAMYRETYLQLITGNYYVKELTPLVPELLVNWVRITDSANAVHASAALLAWNKLFAGIDSDAVADAENLIERSSLYNGGLEDSCKLFMDIKKWALKNDLPLGQRLEWIVEELLDLDNSHVLVAGRPGSGKSAFINYVLGKPVLGEDTSSISMFKAGEDAAFSEVTDSRLIMMKDLPQYQENEAAAGLEGEKVAFNCRVPVPFLQENRIALIDTPGVKGSGRASGELVHYLPLADSILYVINAAEGLVEEDLLVLERIRESAPFKKVHFLLNKVDAIHDQREAERLVDEISAQIQSYFPQGKVFAFSSHYGSREQLADLAGFFDDSLSRDWYELRTQSMLIYIQRALSYLLDKRVEVENSLQEDIRWNEEMVTKLNGAINQLSDIEEEKTRTITKSYQSIKDRMRKKLEEEIPGILRGTSELVTEDSDFRKIHLELNDAMNERVEQYLENSVLPEFYGSIQKWIALTTEEFNHSQAYLYEMGEGFNELYGEEKIRLECDFKVLDDWRRDADRMTSGVRMEKVNILLRFTPSQFLLKSAGKLFGSIPQNKGMLYNRYKQFLENEDYSESVNAIVSKFMQQFELFEKALERDIKIFFRNPFSVLNMTVEETLNIIEANGVALSKMKENPEAYRDPITLFELRKLQYERMVRA</sequence>
<accession>A0A5D4RN84</accession>
<dbReference type="Gene3D" id="1.25.40.10">
    <property type="entry name" value="Tetratricopeptide repeat domain"/>
    <property type="match status" value="1"/>
</dbReference>
<dbReference type="InterPro" id="IPR019734">
    <property type="entry name" value="TPR_rpt"/>
</dbReference>
<proteinExistence type="predicted"/>
<comment type="caution">
    <text evidence="3">The sequence shown here is derived from an EMBL/GenBank/DDBJ whole genome shotgun (WGS) entry which is preliminary data.</text>
</comment>
<gene>
    <name evidence="3" type="ORF">FZD51_02490</name>
</gene>
<dbReference type="EMBL" id="VTER01000002">
    <property type="protein sequence ID" value="TYS50932.1"/>
    <property type="molecule type" value="Genomic_DNA"/>
</dbReference>
<dbReference type="InterPro" id="IPR051943">
    <property type="entry name" value="TRAFAC_Dynamin-like_GTPase"/>
</dbReference>
<dbReference type="RefSeq" id="WP_148973328.1">
    <property type="nucleotide sequence ID" value="NZ_VTER01000002.1"/>
</dbReference>
<evidence type="ECO:0000313" key="4">
    <source>
        <dbReference type="Proteomes" id="UP000322139"/>
    </source>
</evidence>
<dbReference type="PANTHER" id="PTHR43681">
    <property type="entry name" value="TRANSMEMBRANE GTPASE FZO"/>
    <property type="match status" value="1"/>
</dbReference>
<keyword evidence="1" id="KW-0802">TPR repeat</keyword>
<dbReference type="InterPro" id="IPR027417">
    <property type="entry name" value="P-loop_NTPase"/>
</dbReference>
<dbReference type="Proteomes" id="UP000322139">
    <property type="component" value="Unassembled WGS sequence"/>
</dbReference>
<organism evidence="3 4">
    <name type="scientific">Bacillus infantis</name>
    <dbReference type="NCBI Taxonomy" id="324767"/>
    <lineage>
        <taxon>Bacteria</taxon>
        <taxon>Bacillati</taxon>
        <taxon>Bacillota</taxon>
        <taxon>Bacilli</taxon>
        <taxon>Bacillales</taxon>
        <taxon>Bacillaceae</taxon>
        <taxon>Bacillus</taxon>
    </lineage>
</organism>